<dbReference type="EMBL" id="CP001866">
    <property type="protein sequence ID" value="ADB64013.1"/>
    <property type="molecule type" value="Genomic_DNA"/>
</dbReference>
<dbReference type="HOGENOM" id="CLU_1801659_0_0_2"/>
<evidence type="ECO:0000313" key="1">
    <source>
        <dbReference type="EMBL" id="ADB64013.1"/>
    </source>
</evidence>
<protein>
    <submittedName>
        <fullName evidence="1">Uncharacterized protein</fullName>
    </submittedName>
</protein>
<name>D2S3R6_HALTV</name>
<keyword evidence="2" id="KW-1185">Reference proteome</keyword>
<dbReference type="KEGG" id="htu:Htur_5286"/>
<proteinExistence type="predicted"/>
<dbReference type="RefSeq" id="WP_012946252.1">
    <property type="nucleotide sequence ID" value="NC_013749.1"/>
</dbReference>
<dbReference type="AlphaFoldDB" id="D2S3R6"/>
<dbReference type="GeneID" id="8745933"/>
<gene>
    <name evidence="1" type="ordered locus">Htur_5286</name>
</gene>
<evidence type="ECO:0000313" key="2">
    <source>
        <dbReference type="Proteomes" id="UP000001903"/>
    </source>
</evidence>
<reference evidence="1 2" key="1">
    <citation type="journal article" date="2010" name="Stand. Genomic Sci.">
        <title>Complete genome sequence of Haloterrigena turkmenica type strain (4k).</title>
        <authorList>
            <person name="Saunders E."/>
            <person name="Tindall B.J."/>
            <person name="Fahnrich R."/>
            <person name="Lapidus A."/>
            <person name="Copeland A."/>
            <person name="Del Rio T.G."/>
            <person name="Lucas S."/>
            <person name="Chen F."/>
            <person name="Tice H."/>
            <person name="Cheng J.F."/>
            <person name="Han C."/>
            <person name="Detter J.C."/>
            <person name="Bruce D."/>
            <person name="Goodwin L."/>
            <person name="Chain P."/>
            <person name="Pitluck S."/>
            <person name="Pati A."/>
            <person name="Ivanova N."/>
            <person name="Mavromatis K."/>
            <person name="Chen A."/>
            <person name="Palaniappan K."/>
            <person name="Land M."/>
            <person name="Hauser L."/>
            <person name="Chang Y.J."/>
            <person name="Jeffries C.D."/>
            <person name="Brettin T."/>
            <person name="Rohde M."/>
            <person name="Goker M."/>
            <person name="Bristow J."/>
            <person name="Eisen J.A."/>
            <person name="Markowitz V."/>
            <person name="Hugenholtz P."/>
            <person name="Klenk H.P."/>
            <person name="Kyrpides N.C."/>
        </authorList>
    </citation>
    <scope>NUCLEOTIDE SEQUENCE [LARGE SCALE GENOMIC DNA]</scope>
    <source>
        <strain evidence="2">ATCC 51198 / DSM 5511 / JCM 9101 / NCIMB 13204 / VKM B-1734 / 4k</strain>
    </source>
</reference>
<dbReference type="Proteomes" id="UP000001903">
    <property type="component" value="Plasmid pHTUR06"/>
</dbReference>
<accession>D2S3R6</accession>
<geneLocation type="plasmid" evidence="1 2">
    <name>pHTUR06</name>
</geneLocation>
<organism evidence="1 2">
    <name type="scientific">Haloterrigena turkmenica (strain ATCC 51198 / DSM 5511 / JCM 9101 / NCIMB 13204 / VKM B-1734 / 4k)</name>
    <name type="common">Halococcus turkmenicus</name>
    <dbReference type="NCBI Taxonomy" id="543526"/>
    <lineage>
        <taxon>Archaea</taxon>
        <taxon>Methanobacteriati</taxon>
        <taxon>Methanobacteriota</taxon>
        <taxon>Stenosarchaea group</taxon>
        <taxon>Halobacteria</taxon>
        <taxon>Halobacteriales</taxon>
        <taxon>Natrialbaceae</taxon>
        <taxon>Haloterrigena</taxon>
    </lineage>
</organism>
<sequence>MSSKNPCRDNGTDNSIDYEEIARRSKAVGLQETYDHHVDETIHEFLQAVEDGDETHQAYLDMCRAMFEFLQEANHDLADLGEFDYSDTENLLLVRSIDVAASTALGRLDLAAEFAVDVAEAVDEASDEDVSEAIAELEESESE</sequence>
<keyword evidence="1" id="KW-0614">Plasmid</keyword>